<keyword evidence="3" id="KW-1185">Reference proteome</keyword>
<reference evidence="2 3" key="1">
    <citation type="journal article" date="2005" name="Science">
        <title>The genome of the kinetoplastid parasite, Leishmania major.</title>
        <authorList>
            <person name="Ivens A.C."/>
            <person name="Peacock C.S."/>
            <person name="Worthey E.A."/>
            <person name="Murphy L."/>
            <person name="Aggarwal G."/>
            <person name="Berriman M."/>
            <person name="Sisk E."/>
            <person name="Rajandream M.A."/>
            <person name="Adlem E."/>
            <person name="Aert R."/>
            <person name="Anupama A."/>
            <person name="Apostolou Z."/>
            <person name="Attipoe P."/>
            <person name="Bason N."/>
            <person name="Bauser C."/>
            <person name="Beck A."/>
            <person name="Beverley S.M."/>
            <person name="Bianchettin G."/>
            <person name="Borzym K."/>
            <person name="Bothe G."/>
            <person name="Bruschi C.V."/>
            <person name="Collins M."/>
            <person name="Cadag E."/>
            <person name="Ciarloni L."/>
            <person name="Clayton C."/>
            <person name="Coulson R.M."/>
            <person name="Cronin A."/>
            <person name="Cruz A.K."/>
            <person name="Davies R.M."/>
            <person name="De Gaudenzi J."/>
            <person name="Dobson D.E."/>
            <person name="Duesterhoeft A."/>
            <person name="Fazelina G."/>
            <person name="Fosker N."/>
            <person name="Frasch A.C."/>
            <person name="Fraser A."/>
            <person name="Fuchs M."/>
            <person name="Gabel C."/>
            <person name="Goble A."/>
            <person name="Goffeau A."/>
            <person name="Harris D."/>
            <person name="Hertz-Fowler C."/>
            <person name="Hilbert H."/>
            <person name="Horn D."/>
            <person name="Huang Y."/>
            <person name="Klages S."/>
            <person name="Knights A."/>
            <person name="Kube M."/>
            <person name="Larke N."/>
            <person name="Litvin L."/>
            <person name="Lord A."/>
            <person name="Louie T."/>
            <person name="Marra M."/>
            <person name="Masuy D."/>
            <person name="Matthews K."/>
            <person name="Michaeli S."/>
            <person name="Mottram J.C."/>
            <person name="Muller-Auer S."/>
            <person name="Munden H."/>
            <person name="Nelson S."/>
            <person name="Norbertczak H."/>
            <person name="Oliver K."/>
            <person name="O'neil S."/>
            <person name="Pentony M."/>
            <person name="Pohl T.M."/>
            <person name="Price C."/>
            <person name="Purnelle B."/>
            <person name="Quail M.A."/>
            <person name="Rabbinowitsch E."/>
            <person name="Reinhardt R."/>
            <person name="Rieger M."/>
            <person name="Rinta J."/>
            <person name="Robben J."/>
            <person name="Robertson L."/>
            <person name="Ruiz J.C."/>
            <person name="Rutter S."/>
            <person name="Saunders D."/>
            <person name="Schafer M."/>
            <person name="Schein J."/>
            <person name="Schwartz D.C."/>
            <person name="Seeger K."/>
            <person name="Seyler A."/>
            <person name="Sharp S."/>
            <person name="Shin H."/>
            <person name="Sivam D."/>
            <person name="Squares R."/>
            <person name="Squares S."/>
            <person name="Tosato V."/>
            <person name="Vogt C."/>
            <person name="Volckaert G."/>
            <person name="Wambutt R."/>
            <person name="Warren T."/>
            <person name="Wedler H."/>
            <person name="Woodward J."/>
            <person name="Zhou S."/>
            <person name="Zimmermann W."/>
            <person name="Smith D.F."/>
            <person name="Blackwell J.M."/>
            <person name="Stuart K.D."/>
            <person name="Barrell B."/>
            <person name="Myler P.J."/>
        </authorList>
    </citation>
    <scope>NUCLEOTIDE SEQUENCE [LARGE SCALE GENOMIC DNA]</scope>
    <source>
        <strain evidence="3">MHOM/IL/81/Friedlin</strain>
    </source>
</reference>
<dbReference type="eggNOG" id="ENOG502S9JN">
    <property type="taxonomic scope" value="Eukaryota"/>
</dbReference>
<dbReference type="GeneID" id="5654608"/>
<dbReference type="RefSeq" id="XP_001685945.1">
    <property type="nucleotide sequence ID" value="XM_001685893.1"/>
</dbReference>
<feature type="region of interest" description="Disordered" evidence="1">
    <location>
        <begin position="1"/>
        <end position="21"/>
    </location>
</feature>
<dbReference type="VEuPathDB" id="TriTrypDB:LmjF.33.1850"/>
<name>Q4Q403_LEIMA</name>
<organism evidence="2 3">
    <name type="scientific">Leishmania major</name>
    <dbReference type="NCBI Taxonomy" id="5664"/>
    <lineage>
        <taxon>Eukaryota</taxon>
        <taxon>Discoba</taxon>
        <taxon>Euglenozoa</taxon>
        <taxon>Kinetoplastea</taxon>
        <taxon>Metakinetoplastina</taxon>
        <taxon>Trypanosomatida</taxon>
        <taxon>Trypanosomatidae</taxon>
        <taxon>Leishmaniinae</taxon>
        <taxon>Leishmania</taxon>
    </lineage>
</organism>
<dbReference type="Proteomes" id="UP000000542">
    <property type="component" value="Chromosome 33"/>
</dbReference>
<evidence type="ECO:0000256" key="1">
    <source>
        <dbReference type="SAM" id="MobiDB-lite"/>
    </source>
</evidence>
<sequence length="256" mass="26820">MSGMDDRAKQFKAAAEAQPTGPALKKEISTLRRFLFRNQGYRFTKAAQQALYMAIIAHYGNSAAHHASGYPAACDTPATTASPARADFSVPTSASCADPSRGTGVPHPAGDEDSDDGDRGNTADAADAPILRLLDDALKMPFTVFTSPQKDKLLSLYWTVLGTDGSAGANAGNGTTPITAATLTLSLVDIVDAGKNKAQLSLFTDGGEEYPQEVLVSDASTLKHLRTALHKGNAISVTVQENETGASLVSFSVDDE</sequence>
<evidence type="ECO:0000313" key="2">
    <source>
        <dbReference type="EMBL" id="CAJ06474.1"/>
    </source>
</evidence>
<dbReference type="OMA" id="QEYRFTK"/>
<dbReference type="VEuPathDB" id="TriTrypDB:LMJSD75_330027600"/>
<dbReference type="KEGG" id="lma:LMJF_33_1850"/>
<dbReference type="VEuPathDB" id="TriTrypDB:LMJFC_330030100"/>
<feature type="region of interest" description="Disordered" evidence="1">
    <location>
        <begin position="75"/>
        <end position="124"/>
    </location>
</feature>
<dbReference type="EMBL" id="FR796429">
    <property type="protein sequence ID" value="CAJ06474.1"/>
    <property type="molecule type" value="Genomic_DNA"/>
</dbReference>
<dbReference type="AlphaFoldDB" id="Q4Q403"/>
<dbReference type="InParanoid" id="Q4Q403"/>
<gene>
    <name evidence="2" type="ORF">LMJF_33_1850</name>
</gene>
<dbReference type="SMR" id="Q4Q403"/>
<protein>
    <submittedName>
        <fullName evidence="2">Uncharacterized protein</fullName>
    </submittedName>
</protein>
<dbReference type="VEuPathDB" id="TriTrypDB:LMJLV39_330028000"/>
<evidence type="ECO:0000313" key="3">
    <source>
        <dbReference type="Proteomes" id="UP000000542"/>
    </source>
</evidence>
<reference evidence="2 3" key="2">
    <citation type="journal article" date="2011" name="Genome Res.">
        <title>Chromosome and gene copy number variation allow major structural change between species and strains of Leishmania.</title>
        <authorList>
            <person name="Rogers M.B."/>
            <person name="Hilley J.D."/>
            <person name="Dickens N.J."/>
            <person name="Wilkes J."/>
            <person name="Bates P.A."/>
            <person name="Depledge D.P."/>
            <person name="Harris D."/>
            <person name="Her Y."/>
            <person name="Herzyk P."/>
            <person name="Imamura H."/>
            <person name="Otto T.D."/>
            <person name="Sanders M."/>
            <person name="Seeger K."/>
            <person name="Dujardin J.C."/>
            <person name="Berriman M."/>
            <person name="Smith D.F."/>
            <person name="Hertz-Fowler C."/>
            <person name="Mottram J.C."/>
        </authorList>
    </citation>
    <scope>NUCLEOTIDE SEQUENCE [LARGE SCALE GENOMIC DNA]</scope>
    <source>
        <strain evidence="3">MHOM/IL/81/Friedlin</strain>
    </source>
</reference>
<dbReference type="HOGENOM" id="CLU_1087591_0_0_1"/>
<accession>Q4Q403</accession>
<proteinExistence type="predicted"/>